<dbReference type="Gene3D" id="1.10.287.130">
    <property type="match status" value="1"/>
</dbReference>
<dbReference type="InterPro" id="IPR036097">
    <property type="entry name" value="HisK_dim/P_sf"/>
</dbReference>
<evidence type="ECO:0000256" key="7">
    <source>
        <dbReference type="ARBA" id="ARBA00022777"/>
    </source>
</evidence>
<keyword evidence="6 12" id="KW-0812">Transmembrane</keyword>
<keyword evidence="5" id="KW-0808">Transferase</keyword>
<evidence type="ECO:0000256" key="9">
    <source>
        <dbReference type="ARBA" id="ARBA00023012"/>
    </source>
</evidence>
<dbReference type="PANTHER" id="PTHR45528:SF8">
    <property type="entry name" value="HISTIDINE KINASE"/>
    <property type="match status" value="1"/>
</dbReference>
<evidence type="ECO:0000259" key="13">
    <source>
        <dbReference type="PROSITE" id="PS50109"/>
    </source>
</evidence>
<keyword evidence="10 12" id="KW-0472">Membrane</keyword>
<accession>A0ABS4E9Z8</accession>
<dbReference type="InterPro" id="IPR003594">
    <property type="entry name" value="HATPase_dom"/>
</dbReference>
<dbReference type="InterPro" id="IPR008358">
    <property type="entry name" value="Sig_transdc_His_kin/Pase_MprB"/>
</dbReference>
<dbReference type="GO" id="GO:0016301">
    <property type="term" value="F:kinase activity"/>
    <property type="evidence" value="ECO:0007669"/>
    <property type="project" value="UniProtKB-KW"/>
</dbReference>
<evidence type="ECO:0000256" key="3">
    <source>
        <dbReference type="ARBA" id="ARBA00012438"/>
    </source>
</evidence>
<evidence type="ECO:0000313" key="15">
    <source>
        <dbReference type="Proteomes" id="UP000767291"/>
    </source>
</evidence>
<dbReference type="RefSeq" id="WP_209456212.1">
    <property type="nucleotide sequence ID" value="NZ_BAAACS010000013.1"/>
</dbReference>
<feature type="transmembrane region" description="Helical" evidence="12">
    <location>
        <begin position="157"/>
        <end position="178"/>
    </location>
</feature>
<evidence type="ECO:0000256" key="8">
    <source>
        <dbReference type="ARBA" id="ARBA00022989"/>
    </source>
</evidence>
<dbReference type="EC" id="2.7.13.3" evidence="3"/>
<dbReference type="CDD" id="cd00082">
    <property type="entry name" value="HisKA"/>
    <property type="match status" value="1"/>
</dbReference>
<evidence type="ECO:0000256" key="4">
    <source>
        <dbReference type="ARBA" id="ARBA00022553"/>
    </source>
</evidence>
<dbReference type="InterPro" id="IPR036890">
    <property type="entry name" value="HATPase_C_sf"/>
</dbReference>
<protein>
    <recommendedName>
        <fullName evidence="3">histidine kinase</fullName>
        <ecNumber evidence="3">2.7.13.3</ecNumber>
    </recommendedName>
</protein>
<dbReference type="SUPFAM" id="SSF47384">
    <property type="entry name" value="Homodimeric domain of signal transducing histidine kinase"/>
    <property type="match status" value="1"/>
</dbReference>
<keyword evidence="7 14" id="KW-0418">Kinase</keyword>
<feature type="region of interest" description="Disordered" evidence="11">
    <location>
        <begin position="386"/>
        <end position="423"/>
    </location>
</feature>
<evidence type="ECO:0000313" key="14">
    <source>
        <dbReference type="EMBL" id="MBP1854749.1"/>
    </source>
</evidence>
<dbReference type="PANTHER" id="PTHR45528">
    <property type="entry name" value="SENSOR HISTIDINE KINASE CPXA"/>
    <property type="match status" value="1"/>
</dbReference>
<gene>
    <name evidence="14" type="ORF">J2Z43_001139</name>
</gene>
<dbReference type="Gene3D" id="6.10.340.10">
    <property type="match status" value="1"/>
</dbReference>
<dbReference type="InterPro" id="IPR003661">
    <property type="entry name" value="HisK_dim/P_dom"/>
</dbReference>
<evidence type="ECO:0000256" key="10">
    <source>
        <dbReference type="ARBA" id="ARBA00023136"/>
    </source>
</evidence>
<evidence type="ECO:0000256" key="12">
    <source>
        <dbReference type="SAM" id="Phobius"/>
    </source>
</evidence>
<organism evidence="14 15">
    <name type="scientific">Metaclostridioides mangenotii</name>
    <dbReference type="NCBI Taxonomy" id="1540"/>
    <lineage>
        <taxon>Bacteria</taxon>
        <taxon>Bacillati</taxon>
        <taxon>Bacillota</taxon>
        <taxon>Clostridia</taxon>
        <taxon>Peptostreptococcales</taxon>
        <taxon>Peptostreptococcaceae</taxon>
        <taxon>Metaclostridioides</taxon>
    </lineage>
</organism>
<comment type="catalytic activity">
    <reaction evidence="1">
        <text>ATP + protein L-histidine = ADP + protein N-phospho-L-histidine.</text>
        <dbReference type="EC" id="2.7.13.3"/>
    </reaction>
</comment>
<evidence type="ECO:0000256" key="1">
    <source>
        <dbReference type="ARBA" id="ARBA00000085"/>
    </source>
</evidence>
<dbReference type="Proteomes" id="UP000767291">
    <property type="component" value="Unassembled WGS sequence"/>
</dbReference>
<dbReference type="SMART" id="SM00388">
    <property type="entry name" value="HisKA"/>
    <property type="match status" value="1"/>
</dbReference>
<keyword evidence="9" id="KW-0902">Two-component regulatory system</keyword>
<evidence type="ECO:0000256" key="5">
    <source>
        <dbReference type="ARBA" id="ARBA00022679"/>
    </source>
</evidence>
<comment type="caution">
    <text evidence="14">The sequence shown here is derived from an EMBL/GenBank/DDBJ whole genome shotgun (WGS) entry which is preliminary data.</text>
</comment>
<evidence type="ECO:0000256" key="2">
    <source>
        <dbReference type="ARBA" id="ARBA00004141"/>
    </source>
</evidence>
<dbReference type="EMBL" id="JAGGJX010000001">
    <property type="protein sequence ID" value="MBP1854749.1"/>
    <property type="molecule type" value="Genomic_DNA"/>
</dbReference>
<keyword evidence="15" id="KW-1185">Reference proteome</keyword>
<dbReference type="Pfam" id="PF02518">
    <property type="entry name" value="HATPase_c"/>
    <property type="match status" value="1"/>
</dbReference>
<dbReference type="SMART" id="SM00387">
    <property type="entry name" value="HATPase_c"/>
    <property type="match status" value="1"/>
</dbReference>
<feature type="domain" description="Histidine kinase" evidence="13">
    <location>
        <begin position="246"/>
        <end position="505"/>
    </location>
</feature>
<name>A0ABS4E9Z8_9FIRM</name>
<proteinExistence type="predicted"/>
<dbReference type="InterPro" id="IPR050398">
    <property type="entry name" value="HssS/ArlS-like"/>
</dbReference>
<dbReference type="Pfam" id="PF00512">
    <property type="entry name" value="HisKA"/>
    <property type="match status" value="1"/>
</dbReference>
<feature type="transmembrane region" description="Helical" evidence="12">
    <location>
        <begin position="14"/>
        <end position="40"/>
    </location>
</feature>
<evidence type="ECO:0000256" key="11">
    <source>
        <dbReference type="SAM" id="MobiDB-lite"/>
    </source>
</evidence>
<dbReference type="Gene3D" id="3.30.565.10">
    <property type="entry name" value="Histidine kinase-like ATPase, C-terminal domain"/>
    <property type="match status" value="1"/>
</dbReference>
<keyword evidence="8 12" id="KW-1133">Transmembrane helix</keyword>
<evidence type="ECO:0000256" key="6">
    <source>
        <dbReference type="ARBA" id="ARBA00022692"/>
    </source>
</evidence>
<dbReference type="SUPFAM" id="SSF55874">
    <property type="entry name" value="ATPase domain of HSP90 chaperone/DNA topoisomerase II/histidine kinase"/>
    <property type="match status" value="1"/>
</dbReference>
<comment type="subcellular location">
    <subcellularLocation>
        <location evidence="2">Membrane</location>
        <topology evidence="2">Multi-pass membrane protein</topology>
    </subcellularLocation>
</comment>
<dbReference type="PROSITE" id="PS50109">
    <property type="entry name" value="HIS_KIN"/>
    <property type="match status" value="1"/>
</dbReference>
<dbReference type="PRINTS" id="PR01780">
    <property type="entry name" value="LANTIREGPROT"/>
</dbReference>
<keyword evidence="4" id="KW-0597">Phosphoprotein</keyword>
<reference evidence="14 15" key="1">
    <citation type="submission" date="2021-03" db="EMBL/GenBank/DDBJ databases">
        <title>Genomic Encyclopedia of Type Strains, Phase IV (KMG-IV): sequencing the most valuable type-strain genomes for metagenomic binning, comparative biology and taxonomic classification.</title>
        <authorList>
            <person name="Goeker M."/>
        </authorList>
    </citation>
    <scope>NUCLEOTIDE SEQUENCE [LARGE SCALE GENOMIC DNA]</scope>
    <source>
        <strain evidence="14 15">DSM 1289</strain>
    </source>
</reference>
<dbReference type="InterPro" id="IPR005467">
    <property type="entry name" value="His_kinase_dom"/>
</dbReference>
<sequence>MEVKVRADSLRMTFLKFIASAGIAVCIVAAILIVSSMSYIDNAGFILPANYSEQLAMKSKDTLSSASKITPNVIPEGSEYALIDKNYSIVDSDIDPKLLNNVLEYVKSDDKQDNGISHNDFLYQIDRKDGYLVLKYTLESRYKSETLNRVLPKSDNVILAVWVIVEAVTVIAVAIYFANRLKRNLDPLIRATDKIKEQDLEFEIEKTKIKEFNDVIYSLDELKVELKKSLEEQWRVEESKKEQVSSLAHDIKTPITIIKGNSELLLESELAEDQQLYLKYILKNSNQIEEYLKKLIEISQEGKGDEINIEKVNSSEFLKDINDQIIAICNTKNLKLHLKEKDVPEELYLDRDLLSRAIMNLVSNAVDYSSHNSILTFSVRKMVSENEEDRKKVGSEENRQGNKGSKEGRIKVGKKDAKKGSNEGSREDFIEFAVEDSGSGFSEKSIAHVTEQFYMDDNSRNSNMHYGMGLYIAKSISVKHGGDLYVSNSKTTGGGLVSIKIPIRKI</sequence>